<reference evidence="2 3" key="1">
    <citation type="submission" date="2019-05" db="EMBL/GenBank/DDBJ databases">
        <authorList>
            <person name="Lee S.D."/>
        </authorList>
    </citation>
    <scope>NUCLEOTIDE SEQUENCE [LARGE SCALE GENOMIC DNA]</scope>
    <source>
        <strain evidence="2 3">C5-26</strain>
    </source>
</reference>
<evidence type="ECO:0000313" key="3">
    <source>
        <dbReference type="Proteomes" id="UP000320244"/>
    </source>
</evidence>
<evidence type="ECO:0000259" key="1">
    <source>
        <dbReference type="PROSITE" id="PS50995"/>
    </source>
</evidence>
<dbReference type="Proteomes" id="UP000320244">
    <property type="component" value="Unassembled WGS sequence"/>
</dbReference>
<feature type="domain" description="HTH marR-type" evidence="1">
    <location>
        <begin position="8"/>
        <end position="142"/>
    </location>
</feature>
<organism evidence="2 3">
    <name type="scientific">Leekyejoonella antrihumi</name>
    <dbReference type="NCBI Taxonomy" id="1660198"/>
    <lineage>
        <taxon>Bacteria</taxon>
        <taxon>Bacillati</taxon>
        <taxon>Actinomycetota</taxon>
        <taxon>Actinomycetes</taxon>
        <taxon>Micrococcales</taxon>
        <taxon>Dermacoccaceae</taxon>
        <taxon>Leekyejoonella</taxon>
    </lineage>
</organism>
<dbReference type="PANTHER" id="PTHR33164">
    <property type="entry name" value="TRANSCRIPTIONAL REGULATOR, MARR FAMILY"/>
    <property type="match status" value="1"/>
</dbReference>
<dbReference type="OrthoDB" id="9807800at2"/>
<dbReference type="EMBL" id="VCQV01000026">
    <property type="protein sequence ID" value="TWP34549.1"/>
    <property type="molecule type" value="Genomic_DNA"/>
</dbReference>
<dbReference type="GO" id="GO:0006950">
    <property type="term" value="P:response to stress"/>
    <property type="evidence" value="ECO:0007669"/>
    <property type="project" value="TreeGrafter"/>
</dbReference>
<dbReference type="PROSITE" id="PS50995">
    <property type="entry name" value="HTH_MARR_2"/>
    <property type="match status" value="1"/>
</dbReference>
<keyword evidence="3" id="KW-1185">Reference proteome</keyword>
<accession>A0A563DWP2</accession>
<dbReference type="PANTHER" id="PTHR33164:SF43">
    <property type="entry name" value="HTH-TYPE TRANSCRIPTIONAL REPRESSOR YETL"/>
    <property type="match status" value="1"/>
</dbReference>
<dbReference type="Pfam" id="PF12802">
    <property type="entry name" value="MarR_2"/>
    <property type="match status" value="1"/>
</dbReference>
<dbReference type="SUPFAM" id="SSF46785">
    <property type="entry name" value="Winged helix' DNA-binding domain"/>
    <property type="match status" value="1"/>
</dbReference>
<dbReference type="Gene3D" id="1.10.10.10">
    <property type="entry name" value="Winged helix-like DNA-binding domain superfamily/Winged helix DNA-binding domain"/>
    <property type="match status" value="1"/>
</dbReference>
<gene>
    <name evidence="2" type="ORF">FGL98_16770</name>
</gene>
<protein>
    <submittedName>
        <fullName evidence="2">MarR family transcriptional regulator</fullName>
    </submittedName>
</protein>
<dbReference type="SMART" id="SM00347">
    <property type="entry name" value="HTH_MARR"/>
    <property type="match status" value="1"/>
</dbReference>
<dbReference type="AlphaFoldDB" id="A0A563DWP2"/>
<evidence type="ECO:0000313" key="2">
    <source>
        <dbReference type="EMBL" id="TWP34549.1"/>
    </source>
</evidence>
<reference evidence="2 3" key="2">
    <citation type="submission" date="2019-08" db="EMBL/GenBank/DDBJ databases">
        <title>Jejuicoccus antrihumi gen. nov., sp. nov., a new member of the family Dermacoccaceae isolated from a cave.</title>
        <authorList>
            <person name="Schumann P."/>
            <person name="Kim I.S."/>
        </authorList>
    </citation>
    <scope>NUCLEOTIDE SEQUENCE [LARGE SCALE GENOMIC DNA]</scope>
    <source>
        <strain evidence="2 3">C5-26</strain>
    </source>
</reference>
<dbReference type="InterPro" id="IPR000835">
    <property type="entry name" value="HTH_MarR-typ"/>
</dbReference>
<name>A0A563DWP2_9MICO</name>
<dbReference type="InterPro" id="IPR036388">
    <property type="entry name" value="WH-like_DNA-bd_sf"/>
</dbReference>
<dbReference type="InterPro" id="IPR039422">
    <property type="entry name" value="MarR/SlyA-like"/>
</dbReference>
<comment type="caution">
    <text evidence="2">The sequence shown here is derived from an EMBL/GenBank/DDBJ whole genome shotgun (WGS) entry which is preliminary data.</text>
</comment>
<sequence>MTHMSTPAYRFGDLLALARQSWLAQMADGLHAVGYPDYRRSDALVLRLLGRGPVSIGRLGDALGVTRQAARKVADGLQRRGFATTARDRADARQVNLSLTTEGEAYARAVATVIERLNRGLSRRVRPADLAIADAVLRAVLTDDHTRNIAAHLAPPEDENRTTRGP</sequence>
<dbReference type="InterPro" id="IPR036390">
    <property type="entry name" value="WH_DNA-bd_sf"/>
</dbReference>
<proteinExistence type="predicted"/>
<dbReference type="RefSeq" id="WP_146318565.1">
    <property type="nucleotide sequence ID" value="NZ_VCQV01000026.1"/>
</dbReference>
<dbReference type="GO" id="GO:0003700">
    <property type="term" value="F:DNA-binding transcription factor activity"/>
    <property type="evidence" value="ECO:0007669"/>
    <property type="project" value="InterPro"/>
</dbReference>